<protein>
    <submittedName>
        <fullName evidence="2">Uncharacterized protein z390L</fullName>
    </submittedName>
</protein>
<evidence type="ECO:0000313" key="2">
    <source>
        <dbReference type="EMBL" id="ABT16524.1"/>
    </source>
</evidence>
<name>A7K900_9PHYC</name>
<organism evidence="2 3">
    <name type="scientific">Chlorovirus heliozoae</name>
    <dbReference type="NCBI Taxonomy" id="322019"/>
    <lineage>
        <taxon>Viruses</taxon>
        <taxon>Varidnaviria</taxon>
        <taxon>Bamfordvirae</taxon>
        <taxon>Nucleocytoviricota</taxon>
        <taxon>Megaviricetes</taxon>
        <taxon>Algavirales</taxon>
        <taxon>Phycodnaviridae</taxon>
        <taxon>Chlorovirus</taxon>
    </lineage>
</organism>
<dbReference type="Proteomes" id="UP000202420">
    <property type="component" value="Segment"/>
</dbReference>
<sequence length="92" mass="9776">MHFLRISSRRTLASSRALTGVMMPLSSVIYPMNQCANTTNFSYSASAVSGTSTSISSATIPDSLNTFVGNASDASTSRSGRRMSFVNDVDNI</sequence>
<dbReference type="RefSeq" id="YP_001426871.1">
    <property type="nucleotide sequence ID" value="NC_008724.1"/>
</dbReference>
<evidence type="ECO:0000313" key="3">
    <source>
        <dbReference type="Proteomes" id="UP000202420"/>
    </source>
</evidence>
<dbReference type="KEGG" id="vg:5470604"/>
<keyword evidence="3" id="KW-1185">Reference proteome</keyword>
<reference evidence="2 3" key="1">
    <citation type="submission" date="2006-09" db="EMBL/GenBank/DDBJ databases">
        <title>Sequence and annotation of the 288-kb ATCV-1 virus that infects an endosymbiotic Chlorella strain of the heliozoon Acanthocystis turfacea.</title>
        <authorList>
            <person name="Fitzgerald L.A."/>
            <person name="Graves M.V."/>
            <person name="Li X."/>
            <person name="Pfitzner A.J.P."/>
            <person name="Hartigan J."/>
            <person name="Van Etten J.L."/>
        </authorList>
    </citation>
    <scope>NUCLEOTIDE SEQUENCE [LARGE SCALE GENOMIC DNA]</scope>
    <source>
        <strain evidence="2 3">ATCV-1</strain>
    </source>
</reference>
<proteinExistence type="predicted"/>
<evidence type="ECO:0000256" key="1">
    <source>
        <dbReference type="SAM" id="MobiDB-lite"/>
    </source>
</evidence>
<gene>
    <name evidence="2" type="primary">z390L</name>
    <name evidence="2" type="ORF">ATCV1_z390L</name>
</gene>
<feature type="region of interest" description="Disordered" evidence="1">
    <location>
        <begin position="70"/>
        <end position="92"/>
    </location>
</feature>
<dbReference type="EMBL" id="EF101928">
    <property type="protein sequence ID" value="ABT16524.1"/>
    <property type="molecule type" value="Genomic_DNA"/>
</dbReference>
<accession>A7K900</accession>
<dbReference type="GeneID" id="5470604"/>